<organism evidence="4 5">
    <name type="scientific">Anaerocolumna jejuensis DSM 15929</name>
    <dbReference type="NCBI Taxonomy" id="1121322"/>
    <lineage>
        <taxon>Bacteria</taxon>
        <taxon>Bacillati</taxon>
        <taxon>Bacillota</taxon>
        <taxon>Clostridia</taxon>
        <taxon>Lachnospirales</taxon>
        <taxon>Lachnospiraceae</taxon>
        <taxon>Anaerocolumna</taxon>
    </lineage>
</organism>
<keyword evidence="1" id="KW-0285">Flavoprotein</keyword>
<dbReference type="InterPro" id="IPR051796">
    <property type="entry name" value="ISF_SsuE-like"/>
</dbReference>
<keyword evidence="5" id="KW-1185">Reference proteome</keyword>
<dbReference type="AlphaFoldDB" id="A0A1M6M2D6"/>
<evidence type="ECO:0000259" key="3">
    <source>
        <dbReference type="Pfam" id="PF03358"/>
    </source>
</evidence>
<feature type="domain" description="NADPH-dependent FMN reductase-like" evidence="3">
    <location>
        <begin position="1"/>
        <end position="144"/>
    </location>
</feature>
<dbReference type="OrthoDB" id="9805976at2"/>
<name>A0A1M6M2D6_9FIRM</name>
<keyword evidence="2" id="KW-0288">FMN</keyword>
<dbReference type="InterPro" id="IPR005025">
    <property type="entry name" value="FMN_Rdtase-like_dom"/>
</dbReference>
<evidence type="ECO:0000256" key="1">
    <source>
        <dbReference type="ARBA" id="ARBA00022630"/>
    </source>
</evidence>
<evidence type="ECO:0000313" key="5">
    <source>
        <dbReference type="Proteomes" id="UP000184386"/>
    </source>
</evidence>
<dbReference type="PANTHER" id="PTHR43278:SF4">
    <property type="entry name" value="NAD(P)H-DEPENDENT FMN-CONTAINING OXIDOREDUCTASE YWQN-RELATED"/>
    <property type="match status" value="1"/>
</dbReference>
<dbReference type="Proteomes" id="UP000184386">
    <property type="component" value="Unassembled WGS sequence"/>
</dbReference>
<dbReference type="Gene3D" id="3.40.50.360">
    <property type="match status" value="1"/>
</dbReference>
<sequence>MKTLIINGSPKENGDTVALIDEFTQYLNGEVKTISCFNNISPCNDCRYCWSYNGCCIDDEMQEVYPFLDECDNVVLASPIWFSSLSGPLLNIASRIQTFFAAEYFRKEHKSMKQKNGIILIVGAENGTELIPTQNALTIMKFLNVRRPCVATIYSLDTNNVPAGKDEIALKNTREAALLLNCLCQ</sequence>
<reference evidence="4 5" key="1">
    <citation type="submission" date="2016-11" db="EMBL/GenBank/DDBJ databases">
        <authorList>
            <person name="Jaros S."/>
            <person name="Januszkiewicz K."/>
            <person name="Wedrychowicz H."/>
        </authorList>
    </citation>
    <scope>NUCLEOTIDE SEQUENCE [LARGE SCALE GENOMIC DNA]</scope>
    <source>
        <strain evidence="4 5">DSM 15929</strain>
    </source>
</reference>
<dbReference type="SUPFAM" id="SSF52218">
    <property type="entry name" value="Flavoproteins"/>
    <property type="match status" value="1"/>
</dbReference>
<dbReference type="PANTHER" id="PTHR43278">
    <property type="entry name" value="NAD(P)H-DEPENDENT FMN-CONTAINING OXIDOREDUCTASE YWQN-RELATED"/>
    <property type="match status" value="1"/>
</dbReference>
<dbReference type="Pfam" id="PF03358">
    <property type="entry name" value="FMN_red"/>
    <property type="match status" value="1"/>
</dbReference>
<evidence type="ECO:0000313" key="4">
    <source>
        <dbReference type="EMBL" id="SHJ77611.1"/>
    </source>
</evidence>
<evidence type="ECO:0000256" key="2">
    <source>
        <dbReference type="ARBA" id="ARBA00022643"/>
    </source>
</evidence>
<dbReference type="EMBL" id="FRAC01000007">
    <property type="protein sequence ID" value="SHJ77611.1"/>
    <property type="molecule type" value="Genomic_DNA"/>
</dbReference>
<dbReference type="STRING" id="1121322.SAMN02745136_00811"/>
<gene>
    <name evidence="4" type="ORF">SAMN02745136_00811</name>
</gene>
<protein>
    <submittedName>
        <fullName evidence="4">NADPH-dependent FMN reductase</fullName>
    </submittedName>
</protein>
<dbReference type="GO" id="GO:0016491">
    <property type="term" value="F:oxidoreductase activity"/>
    <property type="evidence" value="ECO:0007669"/>
    <property type="project" value="InterPro"/>
</dbReference>
<proteinExistence type="predicted"/>
<dbReference type="RefSeq" id="WP_073273202.1">
    <property type="nucleotide sequence ID" value="NZ_FRAC01000007.1"/>
</dbReference>
<dbReference type="InterPro" id="IPR029039">
    <property type="entry name" value="Flavoprotein-like_sf"/>
</dbReference>
<accession>A0A1M6M2D6</accession>